<evidence type="ECO:0000313" key="2">
    <source>
        <dbReference type="EMBL" id="ACU02940.1"/>
    </source>
</evidence>
<dbReference type="RefSeq" id="WP_012780886.1">
    <property type="nucleotide sequence ID" value="NC_013061.1"/>
</dbReference>
<keyword evidence="1" id="KW-0732">Signal</keyword>
<reference evidence="2 3" key="1">
    <citation type="journal article" date="2009" name="Stand. Genomic Sci.">
        <title>Complete genome sequence of Pedobacter heparinus type strain (HIM 762-3).</title>
        <authorList>
            <person name="Han C."/>
            <person name="Spring S."/>
            <person name="Lapidus A."/>
            <person name="Del Rio T.G."/>
            <person name="Tice H."/>
            <person name="Copeland A."/>
            <person name="Cheng J.F."/>
            <person name="Lucas S."/>
            <person name="Chen F."/>
            <person name="Nolan M."/>
            <person name="Bruce D."/>
            <person name="Goodwin L."/>
            <person name="Pitluck S."/>
            <person name="Ivanova N."/>
            <person name="Mavromatis K."/>
            <person name="Mikhailova N."/>
            <person name="Pati A."/>
            <person name="Chen A."/>
            <person name="Palaniappan K."/>
            <person name="Land M."/>
            <person name="Hauser L."/>
            <person name="Chang Y.J."/>
            <person name="Jeffries C.C."/>
            <person name="Saunders E."/>
            <person name="Chertkov O."/>
            <person name="Brettin T."/>
            <person name="Goker M."/>
            <person name="Rohde M."/>
            <person name="Bristow J."/>
            <person name="Eisen J.A."/>
            <person name="Markowitz V."/>
            <person name="Hugenholtz P."/>
            <person name="Kyrpides N.C."/>
            <person name="Klenk H.P."/>
            <person name="Detter J.C."/>
        </authorList>
    </citation>
    <scope>NUCLEOTIDE SEQUENCE [LARGE SCALE GENOMIC DNA]</scope>
    <source>
        <strain evidence="3">ATCC 13125 / DSM 2366 / CIP 104194 / JCM 7457 / NBRC 12017 / NCIMB 9290 / NRRL B-14731 / HIM 762-3</strain>
    </source>
</reference>
<feature type="signal peptide" evidence="1">
    <location>
        <begin position="1"/>
        <end position="17"/>
    </location>
</feature>
<sequence length="175" mass="19780">MKRIMLLVLFMPLMGLSQIKTVPAPVKKNPIKKQLMDSVLFKGVNKLLIENDKSVNQNLFLLQTALVNRGYQVSINRKLFRISTKDSIIEGGRAAYVFNGQINANSIELSGKYNLKAVTSILGESDHIFKYDIEYSGAEKALSKKLFALLMEIANDIHGKKIYIDETRKKRGTIF</sequence>
<evidence type="ECO:0008006" key="4">
    <source>
        <dbReference type="Google" id="ProtNLM"/>
    </source>
</evidence>
<dbReference type="STRING" id="485917.Phep_0718"/>
<accession>C6Y1G4</accession>
<evidence type="ECO:0000313" key="3">
    <source>
        <dbReference type="Proteomes" id="UP000000852"/>
    </source>
</evidence>
<gene>
    <name evidence="2" type="ordered locus">Phep_0718</name>
</gene>
<keyword evidence="3" id="KW-1185">Reference proteome</keyword>
<dbReference type="EMBL" id="CP001681">
    <property type="protein sequence ID" value="ACU02940.1"/>
    <property type="molecule type" value="Genomic_DNA"/>
</dbReference>
<evidence type="ECO:0000256" key="1">
    <source>
        <dbReference type="SAM" id="SignalP"/>
    </source>
</evidence>
<name>C6Y1G4_PEDHD</name>
<dbReference type="Proteomes" id="UP000000852">
    <property type="component" value="Chromosome"/>
</dbReference>
<dbReference type="OrthoDB" id="768758at2"/>
<feature type="chain" id="PRO_5002974678" description="DUF4468 domain-containing protein" evidence="1">
    <location>
        <begin position="18"/>
        <end position="175"/>
    </location>
</feature>
<organism evidence="2 3">
    <name type="scientific">Pedobacter heparinus (strain ATCC 13125 / DSM 2366 / CIP 104194 / JCM 7457 / NBRC 12017 / NCIMB 9290 / NRRL B-14731 / HIM 762-3)</name>
    <dbReference type="NCBI Taxonomy" id="485917"/>
    <lineage>
        <taxon>Bacteria</taxon>
        <taxon>Pseudomonadati</taxon>
        <taxon>Bacteroidota</taxon>
        <taxon>Sphingobacteriia</taxon>
        <taxon>Sphingobacteriales</taxon>
        <taxon>Sphingobacteriaceae</taxon>
        <taxon>Pedobacter</taxon>
    </lineage>
</organism>
<dbReference type="AlphaFoldDB" id="C6Y1G4"/>
<protein>
    <recommendedName>
        <fullName evidence="4">DUF4468 domain-containing protein</fullName>
    </recommendedName>
</protein>
<dbReference type="HOGENOM" id="CLU_1531129_0_0_10"/>
<proteinExistence type="predicted"/>
<dbReference type="KEGG" id="phe:Phep_0718"/>